<keyword evidence="1" id="KW-0812">Transmembrane</keyword>
<feature type="transmembrane region" description="Helical" evidence="1">
    <location>
        <begin position="294"/>
        <end position="316"/>
    </location>
</feature>
<name>A0AA38LC69_TAXCH</name>
<protein>
    <submittedName>
        <fullName evidence="2">Uncharacterized protein</fullName>
    </submittedName>
</protein>
<evidence type="ECO:0000313" key="2">
    <source>
        <dbReference type="EMBL" id="KAH9318576.1"/>
    </source>
</evidence>
<gene>
    <name evidence="2" type="ORF">KI387_020345</name>
</gene>
<evidence type="ECO:0000256" key="1">
    <source>
        <dbReference type="SAM" id="Phobius"/>
    </source>
</evidence>
<comment type="caution">
    <text evidence="2">The sequence shown here is derived from an EMBL/GenBank/DDBJ whole genome shotgun (WGS) entry which is preliminary data.</text>
</comment>
<sequence length="351" mass="40010">MNTNEDAILSDLEGFDDIEEPIEIVSTTPPSCIFFHEESLVIKSSFELEKESNMKLFAKDEVANVADQSTNIQYEQERALSTLNDEIIQKEEGQIRKINLSVMRRPCPIRYLASLEPHTELPSIVLISEHKKELQVVKNQPQHLQRQNLDFTEVFILFWVDILGNQWCTPFLVVLDIKKEMRKWANWLPGKGLILSALTIQALSFFSWINIRISPNIDEDVTIDDLIMKYVTHLVIVDAITLNMIVFLGFFLPAMLTPRSLNNFTGTATLAICIFFPLENLFSKEKNPPVNEVVLYKEISLLCIIFLIFLLGRTVLASQTTRHIMSQSISVVLAAEYFGISSKTAKTAEIL</sequence>
<proteinExistence type="predicted"/>
<dbReference type="Proteomes" id="UP000824469">
    <property type="component" value="Unassembled WGS sequence"/>
</dbReference>
<keyword evidence="1" id="KW-0472">Membrane</keyword>
<evidence type="ECO:0000313" key="3">
    <source>
        <dbReference type="Proteomes" id="UP000824469"/>
    </source>
</evidence>
<keyword evidence="1" id="KW-1133">Transmembrane helix</keyword>
<organism evidence="2 3">
    <name type="scientific">Taxus chinensis</name>
    <name type="common">Chinese yew</name>
    <name type="synonym">Taxus wallichiana var. chinensis</name>
    <dbReference type="NCBI Taxonomy" id="29808"/>
    <lineage>
        <taxon>Eukaryota</taxon>
        <taxon>Viridiplantae</taxon>
        <taxon>Streptophyta</taxon>
        <taxon>Embryophyta</taxon>
        <taxon>Tracheophyta</taxon>
        <taxon>Spermatophyta</taxon>
        <taxon>Pinopsida</taxon>
        <taxon>Pinidae</taxon>
        <taxon>Conifers II</taxon>
        <taxon>Cupressales</taxon>
        <taxon>Taxaceae</taxon>
        <taxon>Taxus</taxon>
    </lineage>
</organism>
<feature type="transmembrane region" description="Helical" evidence="1">
    <location>
        <begin position="264"/>
        <end position="282"/>
    </location>
</feature>
<feature type="transmembrane region" description="Helical" evidence="1">
    <location>
        <begin position="187"/>
        <end position="211"/>
    </location>
</feature>
<keyword evidence="3" id="KW-1185">Reference proteome</keyword>
<feature type="transmembrane region" description="Helical" evidence="1">
    <location>
        <begin position="231"/>
        <end position="252"/>
    </location>
</feature>
<accession>A0AA38LC69</accession>
<reference evidence="2 3" key="1">
    <citation type="journal article" date="2021" name="Nat. Plants">
        <title>The Taxus genome provides insights into paclitaxel biosynthesis.</title>
        <authorList>
            <person name="Xiong X."/>
            <person name="Gou J."/>
            <person name="Liao Q."/>
            <person name="Li Y."/>
            <person name="Zhou Q."/>
            <person name="Bi G."/>
            <person name="Li C."/>
            <person name="Du R."/>
            <person name="Wang X."/>
            <person name="Sun T."/>
            <person name="Guo L."/>
            <person name="Liang H."/>
            <person name="Lu P."/>
            <person name="Wu Y."/>
            <person name="Zhang Z."/>
            <person name="Ro D.K."/>
            <person name="Shang Y."/>
            <person name="Huang S."/>
            <person name="Yan J."/>
        </authorList>
    </citation>
    <scope>NUCLEOTIDE SEQUENCE [LARGE SCALE GENOMIC DNA]</scope>
    <source>
        <strain evidence="2">Ta-2019</strain>
    </source>
</reference>
<dbReference type="EMBL" id="JAHRHJ020000004">
    <property type="protein sequence ID" value="KAH9318576.1"/>
    <property type="molecule type" value="Genomic_DNA"/>
</dbReference>
<dbReference type="AlphaFoldDB" id="A0AA38LC69"/>